<dbReference type="GO" id="GO:0006508">
    <property type="term" value="P:proteolysis"/>
    <property type="evidence" value="ECO:0007669"/>
    <property type="project" value="UniProtKB-KW"/>
</dbReference>
<reference evidence="9 10" key="1">
    <citation type="submission" date="2013-09" db="EMBL/GenBank/DDBJ databases">
        <title>Whole genome shotgun sequence of Vibrio azureus NBRC 104587.</title>
        <authorList>
            <person name="Isaki S."/>
            <person name="Hosoyama A."/>
            <person name="Numata M."/>
            <person name="Hashimoto M."/>
            <person name="Hosoyama Y."/>
            <person name="Tsuchikane K."/>
            <person name="Noguchi M."/>
            <person name="Hirakata S."/>
            <person name="Ichikawa N."/>
            <person name="Ohji S."/>
            <person name="Yamazoe A."/>
            <person name="Fujita N."/>
        </authorList>
    </citation>
    <scope>NUCLEOTIDE SEQUENCE [LARGE SCALE GENOMIC DNA]</scope>
    <source>
        <strain evidence="9 10">NBRC 104587</strain>
    </source>
</reference>
<gene>
    <name evidence="9" type="ORF">VAZ01S_041_00420</name>
</gene>
<keyword evidence="5" id="KW-0378">Hydrolase</keyword>
<keyword evidence="6 8" id="KW-1133">Transmembrane helix</keyword>
<dbReference type="GO" id="GO:0008233">
    <property type="term" value="F:peptidase activity"/>
    <property type="evidence" value="ECO:0007669"/>
    <property type="project" value="UniProtKB-KW"/>
</dbReference>
<proteinExistence type="predicted"/>
<accession>U3A8V1</accession>
<evidence type="ECO:0000256" key="1">
    <source>
        <dbReference type="ARBA" id="ARBA00004651"/>
    </source>
</evidence>
<dbReference type="GO" id="GO:0005886">
    <property type="term" value="C:plasma membrane"/>
    <property type="evidence" value="ECO:0007669"/>
    <property type="project" value="UniProtKB-SubCell"/>
</dbReference>
<evidence type="ECO:0000256" key="8">
    <source>
        <dbReference type="SAM" id="Phobius"/>
    </source>
</evidence>
<feature type="transmembrane region" description="Helical" evidence="8">
    <location>
        <begin position="242"/>
        <end position="263"/>
    </location>
</feature>
<dbReference type="InterPro" id="IPR019127">
    <property type="entry name" value="Exosortase"/>
</dbReference>
<feature type="transmembrane region" description="Helical" evidence="8">
    <location>
        <begin position="179"/>
        <end position="197"/>
    </location>
</feature>
<evidence type="ECO:0000256" key="3">
    <source>
        <dbReference type="ARBA" id="ARBA00022670"/>
    </source>
</evidence>
<feature type="transmembrane region" description="Helical" evidence="8">
    <location>
        <begin position="113"/>
        <end position="130"/>
    </location>
</feature>
<dbReference type="Pfam" id="PF09721">
    <property type="entry name" value="Exosortase_EpsH"/>
    <property type="match status" value="1"/>
</dbReference>
<feature type="transmembrane region" description="Helical" evidence="8">
    <location>
        <begin position="284"/>
        <end position="301"/>
    </location>
</feature>
<dbReference type="NCBIfam" id="TIGR04489">
    <property type="entry name" value="exosort_XrtO"/>
    <property type="match status" value="1"/>
</dbReference>
<evidence type="ECO:0000256" key="6">
    <source>
        <dbReference type="ARBA" id="ARBA00022989"/>
    </source>
</evidence>
<evidence type="ECO:0008006" key="11">
    <source>
        <dbReference type="Google" id="ProtNLM"/>
    </source>
</evidence>
<keyword evidence="10" id="KW-1185">Reference proteome</keyword>
<feature type="transmembrane region" description="Helical" evidence="8">
    <location>
        <begin position="34"/>
        <end position="52"/>
    </location>
</feature>
<dbReference type="RefSeq" id="WP_021710091.1">
    <property type="nucleotide sequence ID" value="NZ_BAOB01000542.1"/>
</dbReference>
<dbReference type="NCBIfam" id="TIGR04178">
    <property type="entry name" value="exo_archaeo"/>
    <property type="match status" value="1"/>
</dbReference>
<organism evidence="9 10">
    <name type="scientific">Vibrio azureus NBRC 104587</name>
    <dbReference type="NCBI Taxonomy" id="1219077"/>
    <lineage>
        <taxon>Bacteria</taxon>
        <taxon>Pseudomonadati</taxon>
        <taxon>Pseudomonadota</taxon>
        <taxon>Gammaproteobacteria</taxon>
        <taxon>Vibrionales</taxon>
        <taxon>Vibrionaceae</taxon>
        <taxon>Vibrio</taxon>
    </lineage>
</organism>
<dbReference type="Proteomes" id="UP000016567">
    <property type="component" value="Unassembled WGS sequence"/>
</dbReference>
<sequence>MSIYLNLLLPVLWLAAHYQTVLWLFNKVEARPDALLLLSIVIVVIGYTFSKVRFSTHTSTEKSPLVLFLTVATFSVINSHTIDFYQLHVTFFLLGMYAWLGLQASIWHKWQKLLNIAILLSLAVPFYLEFSSGLGFGLRLATASLVEQTLNALGFHAVSSHDIIITENSIAHIDIPCSGLKSLWVGSAFYLAALVVLGKRMSWNVLWKYILVIFLLLSANTFRILILTLLTSLYNMPYLAEMLHLPLGILGFALSCLAGWFLLRYVPETNKTLSQPSFIRPQKWIICLFMLFFLQLFSVKSEKHDTVELSIESMPILASVTESIPLTSQEQRYFSRGEETVAGKWRFEWKGNSGSMLLVQSRDFNMFHAPELCMVAGGVKVDSMRTLQIGENHFRLLSLNQGSATGIYWLQSGDHATDDFTSRYLQYILSKKKKWSMISMILQTPYSPNNIIVENLIKANFENGTEKDNDEMDTFTE</sequence>
<keyword evidence="4 8" id="KW-0812">Transmembrane</keyword>
<keyword evidence="3" id="KW-0645">Protease</keyword>
<dbReference type="OrthoDB" id="438518at2"/>
<feature type="transmembrane region" description="Helical" evidence="8">
    <location>
        <begin position="88"/>
        <end position="106"/>
    </location>
</feature>
<name>U3A8V1_9VIBR</name>
<dbReference type="InterPro" id="IPR026392">
    <property type="entry name" value="Exo/Archaeosortase_dom"/>
</dbReference>
<evidence type="ECO:0000256" key="4">
    <source>
        <dbReference type="ARBA" id="ARBA00022692"/>
    </source>
</evidence>
<comment type="caution">
    <text evidence="9">The sequence shown here is derived from an EMBL/GenBank/DDBJ whole genome shotgun (WGS) entry which is preliminary data.</text>
</comment>
<dbReference type="InterPro" id="IPR030996">
    <property type="entry name" value="Exosort_XrtO"/>
</dbReference>
<dbReference type="AlphaFoldDB" id="U3A8V1"/>
<evidence type="ECO:0000313" key="9">
    <source>
        <dbReference type="EMBL" id="GAD76341.1"/>
    </source>
</evidence>
<dbReference type="EMBL" id="BATL01000041">
    <property type="protein sequence ID" value="GAD76341.1"/>
    <property type="molecule type" value="Genomic_DNA"/>
</dbReference>
<dbReference type="eggNOG" id="ENOG502Z893">
    <property type="taxonomic scope" value="Bacteria"/>
</dbReference>
<protein>
    <recommendedName>
        <fullName evidence="11">Methanolan biosynthesis EpsI domain-containing protein</fullName>
    </recommendedName>
</protein>
<evidence type="ECO:0000313" key="10">
    <source>
        <dbReference type="Proteomes" id="UP000016567"/>
    </source>
</evidence>
<evidence type="ECO:0000256" key="5">
    <source>
        <dbReference type="ARBA" id="ARBA00022801"/>
    </source>
</evidence>
<comment type="subcellular location">
    <subcellularLocation>
        <location evidence="1">Cell membrane</location>
        <topology evidence="1">Multi-pass membrane protein</topology>
    </subcellularLocation>
</comment>
<feature type="transmembrane region" description="Helical" evidence="8">
    <location>
        <begin position="64"/>
        <end position="82"/>
    </location>
</feature>
<evidence type="ECO:0000256" key="2">
    <source>
        <dbReference type="ARBA" id="ARBA00022475"/>
    </source>
</evidence>
<keyword evidence="2" id="KW-1003">Cell membrane</keyword>
<keyword evidence="7 8" id="KW-0472">Membrane</keyword>
<evidence type="ECO:0000256" key="7">
    <source>
        <dbReference type="ARBA" id="ARBA00023136"/>
    </source>
</evidence>
<feature type="transmembrane region" description="Helical" evidence="8">
    <location>
        <begin position="209"/>
        <end position="230"/>
    </location>
</feature>